<name>A0A6J4P004_9ACTN</name>
<feature type="region of interest" description="Disordered" evidence="1">
    <location>
        <begin position="1"/>
        <end position="47"/>
    </location>
</feature>
<proteinExistence type="predicted"/>
<evidence type="ECO:0000256" key="1">
    <source>
        <dbReference type="SAM" id="MobiDB-lite"/>
    </source>
</evidence>
<feature type="non-terminal residue" evidence="2">
    <location>
        <position position="1"/>
    </location>
</feature>
<feature type="compositionally biased region" description="Basic residues" evidence="1">
    <location>
        <begin position="22"/>
        <end position="47"/>
    </location>
</feature>
<accession>A0A6J4P004</accession>
<gene>
    <name evidence="2" type="ORF">AVDCRST_MAG82-1</name>
</gene>
<reference evidence="2" key="1">
    <citation type="submission" date="2020-02" db="EMBL/GenBank/DDBJ databases">
        <authorList>
            <person name="Meier V. D."/>
        </authorList>
    </citation>
    <scope>NUCLEOTIDE SEQUENCE</scope>
    <source>
        <strain evidence="2">AVDCRST_MAG82</strain>
    </source>
</reference>
<protein>
    <submittedName>
        <fullName evidence="2">Uncharacterized protein</fullName>
    </submittedName>
</protein>
<sequence length="47" mass="5569">DRGDLPPRQSQRLRHPGSSAGRLRKSPQPRRRPRRLLLHRRGRPEVL</sequence>
<organism evidence="2">
    <name type="scientific">uncultured Rubrobacteraceae bacterium</name>
    <dbReference type="NCBI Taxonomy" id="349277"/>
    <lineage>
        <taxon>Bacteria</taxon>
        <taxon>Bacillati</taxon>
        <taxon>Actinomycetota</taxon>
        <taxon>Rubrobacteria</taxon>
        <taxon>Rubrobacterales</taxon>
        <taxon>Rubrobacteraceae</taxon>
        <taxon>environmental samples</taxon>
    </lineage>
</organism>
<evidence type="ECO:0000313" key="2">
    <source>
        <dbReference type="EMBL" id="CAA9397186.1"/>
    </source>
</evidence>
<dbReference type="EMBL" id="CADCVA010000001">
    <property type="protein sequence ID" value="CAA9397186.1"/>
    <property type="molecule type" value="Genomic_DNA"/>
</dbReference>
<dbReference type="AlphaFoldDB" id="A0A6J4P004"/>
<feature type="non-terminal residue" evidence="2">
    <location>
        <position position="47"/>
    </location>
</feature>